<keyword evidence="9 10" id="KW-0472">Membrane</keyword>
<keyword evidence="15" id="KW-1185">Reference proteome</keyword>
<sequence length="754" mass="85236">MSNRIAAILVVGLLGTLTALLGFQSHYIEPNTCSESWSTPVYVSLEVDSPNALVRNKYKLYLYREGYHSADFKTERDAPNLGGTPVLFLPGNAGSHNQGRSLAARSSISHEFDWFLADFDADLSAFHGKTLLDESVYINDAIKYILGLYKYHSNKPESVIIVGHSMGGVVARALPTLDNYIPRSISSIITLASPHVYPPVTFDRDITQLYDLVNQWWRYSEPDISLISIAGGHNDMLVLPDICIADSFNAPTLFTYELDTLRVGVDHLAIVWCGELKNRICDSIDEVSEPMNPRRIAGKEKVYEVFKKNFKEDHSPGDAPYKLETGNSILYGRSFTHSLQGLTDIQLPLKSSLISYKASFSAPVELVHYTSYEYRKYGPENLPDPLITSDTIMWYSAGPYIPFRNRSEPLFLEIKPRYENTEMHLRIAWKATFANIAIHYRTLAASWPFAIIVLATLHLSLQYNRQPKVESNEITFRYSFSKSLFRVIGSSFLPLMAVLSILHLMLIRPWFRDIVRSLQYPSESANMASLRHTNHDVNDLLLGNNDPELVWIIPLLLAVACSAVLIIHYVVLFVVSMRQMVSPRFARLRARLPRMPGCWRKATPRAKKIVTLVGGITGLYFVPYQVTTVGLAVYELLTISSDSGFHTAFTEILMWVSVVDAPIIVVWLGNINFQWLRAFASFRNVSASLPLYLYVVYGTPYPTRSPVLLRWLTIAVFAYISGFALVYGCLHAFMIHHLTCYLALWMLAATYDTL</sequence>
<comment type="subcellular location">
    <subcellularLocation>
        <location evidence="1">Endoplasmic reticulum membrane</location>
        <topology evidence="1">Multi-pass membrane protein</topology>
    </subcellularLocation>
</comment>
<comment type="similarity">
    <text evidence="2 10">Belongs to the GPI inositol-deacylase family.</text>
</comment>
<dbReference type="Pfam" id="PF07819">
    <property type="entry name" value="PGAP1"/>
    <property type="match status" value="1"/>
</dbReference>
<evidence type="ECO:0000259" key="12">
    <source>
        <dbReference type="Pfam" id="PF07819"/>
    </source>
</evidence>
<dbReference type="EC" id="3.1.-.-" evidence="10"/>
<dbReference type="Proteomes" id="UP001362899">
    <property type="component" value="Unassembled WGS sequence"/>
</dbReference>
<dbReference type="InterPro" id="IPR056824">
    <property type="entry name" value="PGAP1_TMD"/>
</dbReference>
<dbReference type="SUPFAM" id="SSF53474">
    <property type="entry name" value="alpha/beta-Hydrolases"/>
    <property type="match status" value="1"/>
</dbReference>
<feature type="signal peptide" evidence="11">
    <location>
        <begin position="1"/>
        <end position="22"/>
    </location>
</feature>
<proteinExistence type="inferred from homology"/>
<dbReference type="GO" id="GO:0006505">
    <property type="term" value="P:GPI anchor metabolic process"/>
    <property type="evidence" value="ECO:0007669"/>
    <property type="project" value="TreeGrafter"/>
</dbReference>
<feature type="chain" id="PRO_5043338476" description="GPI inositol-deacylase" evidence="11">
    <location>
        <begin position="23"/>
        <end position="754"/>
    </location>
</feature>
<evidence type="ECO:0000259" key="13">
    <source>
        <dbReference type="Pfam" id="PF25140"/>
    </source>
</evidence>
<comment type="function">
    <text evidence="10">Involved in inositol deacylation of GPI-anchored proteins which plays important roles in the quality control and ER-associated degradation of GPI-anchored proteins.</text>
</comment>
<dbReference type="InterPro" id="IPR029058">
    <property type="entry name" value="AB_hydrolase_fold"/>
</dbReference>
<evidence type="ECO:0000256" key="8">
    <source>
        <dbReference type="ARBA" id="ARBA00022989"/>
    </source>
</evidence>
<dbReference type="Gene3D" id="3.40.50.1820">
    <property type="entry name" value="alpha/beta hydrolase"/>
    <property type="match status" value="1"/>
</dbReference>
<feature type="domain" description="GPI inositol-deacylase PGAP1-like alpha/beta" evidence="12">
    <location>
        <begin position="81"/>
        <end position="280"/>
    </location>
</feature>
<keyword evidence="7 10" id="KW-0653">Protein transport</keyword>
<dbReference type="GO" id="GO:0050185">
    <property type="term" value="F:phosphatidylinositol deacylase activity"/>
    <property type="evidence" value="ECO:0007669"/>
    <property type="project" value="TreeGrafter"/>
</dbReference>
<dbReference type="GO" id="GO:0006888">
    <property type="term" value="P:endoplasmic reticulum to Golgi vesicle-mediated transport"/>
    <property type="evidence" value="ECO:0007669"/>
    <property type="project" value="TreeGrafter"/>
</dbReference>
<evidence type="ECO:0000256" key="6">
    <source>
        <dbReference type="ARBA" id="ARBA00022824"/>
    </source>
</evidence>
<evidence type="ECO:0000256" key="1">
    <source>
        <dbReference type="ARBA" id="ARBA00004477"/>
    </source>
</evidence>
<accession>A0AAV5RFZ2</accession>
<dbReference type="GO" id="GO:0015031">
    <property type="term" value="P:protein transport"/>
    <property type="evidence" value="ECO:0007669"/>
    <property type="project" value="UniProtKB-KW"/>
</dbReference>
<keyword evidence="5 10" id="KW-0378">Hydrolase</keyword>
<evidence type="ECO:0000313" key="14">
    <source>
        <dbReference type="EMBL" id="GMM50310.1"/>
    </source>
</evidence>
<protein>
    <recommendedName>
        <fullName evidence="10">GPI inositol-deacylase</fullName>
        <ecNumber evidence="10">3.1.-.-</ecNumber>
    </recommendedName>
</protein>
<evidence type="ECO:0000256" key="3">
    <source>
        <dbReference type="ARBA" id="ARBA00022448"/>
    </source>
</evidence>
<keyword evidence="4 10" id="KW-0812">Transmembrane</keyword>
<evidence type="ECO:0000256" key="10">
    <source>
        <dbReference type="RuleBase" id="RU365011"/>
    </source>
</evidence>
<feature type="transmembrane region" description="Helical" evidence="10">
    <location>
        <begin position="609"/>
        <end position="632"/>
    </location>
</feature>
<dbReference type="Pfam" id="PF25140">
    <property type="entry name" value="PGAP1_TMD"/>
    <property type="match status" value="1"/>
</dbReference>
<feature type="domain" description="GPI inositol-deacylase transmembrane" evidence="13">
    <location>
        <begin position="445"/>
        <end position="749"/>
    </location>
</feature>
<evidence type="ECO:0000256" key="9">
    <source>
        <dbReference type="ARBA" id="ARBA00023136"/>
    </source>
</evidence>
<evidence type="ECO:0000256" key="7">
    <source>
        <dbReference type="ARBA" id="ARBA00022927"/>
    </source>
</evidence>
<evidence type="ECO:0000256" key="2">
    <source>
        <dbReference type="ARBA" id="ARBA00006931"/>
    </source>
</evidence>
<keyword evidence="6 10" id="KW-0256">Endoplasmic reticulum</keyword>
<dbReference type="InterPro" id="IPR012908">
    <property type="entry name" value="PGAP1-ab_dom-like"/>
</dbReference>
<evidence type="ECO:0000313" key="15">
    <source>
        <dbReference type="Proteomes" id="UP001362899"/>
    </source>
</evidence>
<name>A0AAV5RFZ2_STABA</name>
<dbReference type="GO" id="GO:0005789">
    <property type="term" value="C:endoplasmic reticulum membrane"/>
    <property type="evidence" value="ECO:0007669"/>
    <property type="project" value="UniProtKB-SubCell"/>
</dbReference>
<dbReference type="PANTHER" id="PTHR15495">
    <property type="entry name" value="NEGATIVE REGULATOR OF VESICLE FORMATION-RELATED"/>
    <property type="match status" value="1"/>
</dbReference>
<keyword evidence="11" id="KW-0732">Signal</keyword>
<evidence type="ECO:0000256" key="4">
    <source>
        <dbReference type="ARBA" id="ARBA00022692"/>
    </source>
</evidence>
<dbReference type="InterPro" id="IPR039529">
    <property type="entry name" value="PGAP1/BST1"/>
</dbReference>
<feature type="transmembrane region" description="Helical" evidence="10">
    <location>
        <begin position="445"/>
        <end position="463"/>
    </location>
</feature>
<feature type="transmembrane region" description="Helical" evidence="10">
    <location>
        <begin position="685"/>
        <end position="702"/>
    </location>
</feature>
<evidence type="ECO:0000256" key="11">
    <source>
        <dbReference type="SAM" id="SignalP"/>
    </source>
</evidence>
<evidence type="ECO:0000256" key="5">
    <source>
        <dbReference type="ARBA" id="ARBA00022801"/>
    </source>
</evidence>
<dbReference type="AlphaFoldDB" id="A0AAV5RFZ2"/>
<dbReference type="PANTHER" id="PTHR15495:SF7">
    <property type="entry name" value="GPI INOSITOL-DEACYLASE"/>
    <property type="match status" value="1"/>
</dbReference>
<feature type="transmembrane region" description="Helical" evidence="10">
    <location>
        <begin position="708"/>
        <end position="727"/>
    </location>
</feature>
<reference evidence="14 15" key="1">
    <citation type="journal article" date="2023" name="Elife">
        <title>Identification of key yeast species and microbe-microbe interactions impacting larval growth of Drosophila in the wild.</title>
        <authorList>
            <person name="Mure A."/>
            <person name="Sugiura Y."/>
            <person name="Maeda R."/>
            <person name="Honda K."/>
            <person name="Sakurai N."/>
            <person name="Takahashi Y."/>
            <person name="Watada M."/>
            <person name="Katoh T."/>
            <person name="Gotoh A."/>
            <person name="Gotoh Y."/>
            <person name="Taniguchi I."/>
            <person name="Nakamura K."/>
            <person name="Hayashi T."/>
            <person name="Katayama T."/>
            <person name="Uemura T."/>
            <person name="Hattori Y."/>
        </authorList>
    </citation>
    <scope>NUCLEOTIDE SEQUENCE [LARGE SCALE GENOMIC DNA]</scope>
    <source>
        <strain evidence="14 15">SB-73</strain>
    </source>
</reference>
<feature type="transmembrane region" description="Helical" evidence="10">
    <location>
        <begin position="484"/>
        <end position="507"/>
    </location>
</feature>
<feature type="transmembrane region" description="Helical" evidence="10">
    <location>
        <begin position="549"/>
        <end position="575"/>
    </location>
</feature>
<gene>
    <name evidence="14" type="ORF">DASB73_012680</name>
</gene>
<comment type="caution">
    <text evidence="14">The sequence shown here is derived from an EMBL/GenBank/DDBJ whole genome shotgun (WGS) entry which is preliminary data.</text>
</comment>
<keyword evidence="8 10" id="KW-1133">Transmembrane helix</keyword>
<keyword evidence="3 10" id="KW-0813">Transport</keyword>
<dbReference type="EMBL" id="BTGC01000003">
    <property type="protein sequence ID" value="GMM50310.1"/>
    <property type="molecule type" value="Genomic_DNA"/>
</dbReference>
<organism evidence="14 15">
    <name type="scientific">Starmerella bacillaris</name>
    <name type="common">Yeast</name>
    <name type="synonym">Candida zemplinina</name>
    <dbReference type="NCBI Taxonomy" id="1247836"/>
    <lineage>
        <taxon>Eukaryota</taxon>
        <taxon>Fungi</taxon>
        <taxon>Dikarya</taxon>
        <taxon>Ascomycota</taxon>
        <taxon>Saccharomycotina</taxon>
        <taxon>Dipodascomycetes</taxon>
        <taxon>Dipodascales</taxon>
        <taxon>Trichomonascaceae</taxon>
        <taxon>Starmerella</taxon>
    </lineage>
</organism>
<feature type="transmembrane region" description="Helical" evidence="10">
    <location>
        <begin position="652"/>
        <end position="673"/>
    </location>
</feature>